<dbReference type="RefSeq" id="WP_194366824.1">
    <property type="nucleotide sequence ID" value="NZ_CP054493.1"/>
</dbReference>
<dbReference type="AlphaFoldDB" id="A0A7S7RQT0"/>
<keyword evidence="4" id="KW-1185">Reference proteome</keyword>
<evidence type="ECO:0000313" key="3">
    <source>
        <dbReference type="EMBL" id="QOY54780.1"/>
    </source>
</evidence>
<dbReference type="InterPro" id="IPR032693">
    <property type="entry name" value="YtkA-like_dom"/>
</dbReference>
<proteinExistence type="predicted"/>
<protein>
    <submittedName>
        <fullName evidence="3">FixH family protein</fullName>
    </submittedName>
</protein>
<evidence type="ECO:0000259" key="2">
    <source>
        <dbReference type="Pfam" id="PF13115"/>
    </source>
</evidence>
<feature type="signal peptide" evidence="1">
    <location>
        <begin position="1"/>
        <end position="20"/>
    </location>
</feature>
<organism evidence="3 4">
    <name type="scientific">Candidatus Sulfurimonas marisnigri</name>
    <dbReference type="NCBI Taxonomy" id="2740405"/>
    <lineage>
        <taxon>Bacteria</taxon>
        <taxon>Pseudomonadati</taxon>
        <taxon>Campylobacterota</taxon>
        <taxon>Epsilonproteobacteria</taxon>
        <taxon>Campylobacterales</taxon>
        <taxon>Sulfurimonadaceae</taxon>
        <taxon>Sulfurimonas</taxon>
    </lineage>
</organism>
<name>A0A7S7RQT0_9BACT</name>
<feature type="chain" id="PRO_5032781290" evidence="1">
    <location>
        <begin position="21"/>
        <end position="125"/>
    </location>
</feature>
<dbReference type="Proteomes" id="UP000593836">
    <property type="component" value="Chromosome"/>
</dbReference>
<dbReference type="KEGG" id="smas:HUE87_00590"/>
<dbReference type="Pfam" id="PF13115">
    <property type="entry name" value="YtkA"/>
    <property type="match status" value="1"/>
</dbReference>
<gene>
    <name evidence="3" type="ORF">HUE87_00590</name>
</gene>
<keyword evidence="1" id="KW-0732">Signal</keyword>
<sequence>MKNISTILLTLLLSLSFLQAAAFEKSAKSRTTEVIISSDKPLTTGSNTIILDITPKYKDAKVSVKAFMPAMPGMPAMESKADAKDLGNGKFETTVNLSMGGTWQLHIFITPTVGKKSRVKTSLNF</sequence>
<reference evidence="3 4" key="1">
    <citation type="submission" date="2020-05" db="EMBL/GenBank/DDBJ databases">
        <title>Sulfurimonas marisnigri, sp. nov., and Sulfurimonas baltica, sp. nov., manganese oxide reducing chemolithoautotrophs of the class Epsilonproteobacteria isolated from the pelagic redoxclines of the Black and Baltic Seas and emended description of the genus Sulfurimonas.</title>
        <authorList>
            <person name="Henkel J.V."/>
            <person name="Laudan C."/>
            <person name="Werner J."/>
            <person name="Neu T."/>
            <person name="Plewe S."/>
            <person name="Sproer C."/>
            <person name="Bunk B."/>
            <person name="Schulz-Vogt H.N."/>
        </authorList>
    </citation>
    <scope>NUCLEOTIDE SEQUENCE [LARGE SCALE GENOMIC DNA]</scope>
    <source>
        <strain evidence="3 4">SoZ1</strain>
    </source>
</reference>
<feature type="domain" description="YtkA-like" evidence="2">
    <location>
        <begin position="27"/>
        <end position="107"/>
    </location>
</feature>
<dbReference type="EMBL" id="CP054493">
    <property type="protein sequence ID" value="QOY54780.1"/>
    <property type="molecule type" value="Genomic_DNA"/>
</dbReference>
<evidence type="ECO:0000256" key="1">
    <source>
        <dbReference type="SAM" id="SignalP"/>
    </source>
</evidence>
<evidence type="ECO:0000313" key="4">
    <source>
        <dbReference type="Proteomes" id="UP000593836"/>
    </source>
</evidence>
<accession>A0A7S7RQT0</accession>